<organism evidence="1 2">
    <name type="scientific">Caenorhabditis nigoni</name>
    <dbReference type="NCBI Taxonomy" id="1611254"/>
    <lineage>
        <taxon>Eukaryota</taxon>
        <taxon>Metazoa</taxon>
        <taxon>Ecdysozoa</taxon>
        <taxon>Nematoda</taxon>
        <taxon>Chromadorea</taxon>
        <taxon>Rhabditida</taxon>
        <taxon>Rhabditina</taxon>
        <taxon>Rhabditomorpha</taxon>
        <taxon>Rhabditoidea</taxon>
        <taxon>Rhabditidae</taxon>
        <taxon>Peloderinae</taxon>
        <taxon>Caenorhabditis</taxon>
    </lineage>
</organism>
<keyword evidence="2" id="KW-1185">Reference proteome</keyword>
<accession>A0A2G5SA64</accession>
<comment type="caution">
    <text evidence="1">The sequence shown here is derived from an EMBL/GenBank/DDBJ whole genome shotgun (WGS) entry which is preliminary data.</text>
</comment>
<evidence type="ECO:0000313" key="1">
    <source>
        <dbReference type="EMBL" id="PIC11806.1"/>
    </source>
</evidence>
<dbReference type="Proteomes" id="UP000230233">
    <property type="component" value="Unassembled WGS sequence"/>
</dbReference>
<reference evidence="2" key="1">
    <citation type="submission" date="2017-10" db="EMBL/GenBank/DDBJ databases">
        <title>Rapid genome shrinkage in a self-fertile nematode reveals novel sperm competition proteins.</title>
        <authorList>
            <person name="Yin D."/>
            <person name="Schwarz E.M."/>
            <person name="Thomas C.G."/>
            <person name="Felde R.L."/>
            <person name="Korf I.F."/>
            <person name="Cutter A.D."/>
            <person name="Schartner C.M."/>
            <person name="Ralston E.J."/>
            <person name="Meyer B.J."/>
            <person name="Haag E.S."/>
        </authorList>
    </citation>
    <scope>NUCLEOTIDE SEQUENCE [LARGE SCALE GENOMIC DNA]</scope>
    <source>
        <strain evidence="2">JU1422</strain>
    </source>
</reference>
<sequence length="78" mass="8716">MLESIQFHRVFGGQGFRRHILLAFLAFGGLKHGPIMKMIVQIAVGVGNFDADIYQVLNIAILRFEDCETGKVVLEVAR</sequence>
<evidence type="ECO:0000313" key="2">
    <source>
        <dbReference type="Proteomes" id="UP000230233"/>
    </source>
</evidence>
<dbReference type="EMBL" id="PDUG01000041">
    <property type="protein sequence ID" value="PIC11806.1"/>
    <property type="molecule type" value="Genomic_DNA"/>
</dbReference>
<proteinExistence type="predicted"/>
<gene>
    <name evidence="1" type="ORF">B9Z55_028835</name>
</gene>
<protein>
    <submittedName>
        <fullName evidence="1">Uncharacterized protein</fullName>
    </submittedName>
</protein>
<dbReference type="AlphaFoldDB" id="A0A2G5SA64"/>
<name>A0A2G5SA64_9PELO</name>